<keyword evidence="2" id="KW-0539">Nucleus</keyword>
<evidence type="ECO:0000256" key="2">
    <source>
        <dbReference type="ARBA" id="ARBA00023242"/>
    </source>
</evidence>
<dbReference type="GO" id="GO:0000976">
    <property type="term" value="F:transcription cis-regulatory region binding"/>
    <property type="evidence" value="ECO:0007669"/>
    <property type="project" value="TreeGrafter"/>
</dbReference>
<dbReference type="GO" id="GO:0045944">
    <property type="term" value="P:positive regulation of transcription by RNA polymerase II"/>
    <property type="evidence" value="ECO:0007669"/>
    <property type="project" value="TreeGrafter"/>
</dbReference>
<dbReference type="PANTHER" id="PTHR37534:SF10">
    <property type="entry name" value="ZN(II)2CYS6 TRANSCRIPTION FACTOR (EUROFUNG)"/>
    <property type="match status" value="1"/>
</dbReference>
<organism evidence="4 5">
    <name type="scientific">Hirsutella rhossiliensis</name>
    <dbReference type="NCBI Taxonomy" id="111463"/>
    <lineage>
        <taxon>Eukaryota</taxon>
        <taxon>Fungi</taxon>
        <taxon>Dikarya</taxon>
        <taxon>Ascomycota</taxon>
        <taxon>Pezizomycotina</taxon>
        <taxon>Sordariomycetes</taxon>
        <taxon>Hypocreomycetidae</taxon>
        <taxon>Hypocreales</taxon>
        <taxon>Ophiocordycipitaceae</taxon>
        <taxon>Hirsutella</taxon>
    </lineage>
</organism>
<keyword evidence="5" id="KW-1185">Reference proteome</keyword>
<evidence type="ECO:0000313" key="5">
    <source>
        <dbReference type="Proteomes" id="UP000824596"/>
    </source>
</evidence>
<evidence type="ECO:0000256" key="3">
    <source>
        <dbReference type="SAM" id="MobiDB-lite"/>
    </source>
</evidence>
<comment type="subcellular location">
    <subcellularLocation>
        <location evidence="1">Nucleus</location>
    </subcellularLocation>
</comment>
<evidence type="ECO:0000313" key="4">
    <source>
        <dbReference type="EMBL" id="KAH0965700.1"/>
    </source>
</evidence>
<dbReference type="PANTHER" id="PTHR37534">
    <property type="entry name" value="TRANSCRIPTIONAL ACTIVATOR PROTEIN UGA3"/>
    <property type="match status" value="1"/>
</dbReference>
<dbReference type="RefSeq" id="XP_044723213.1">
    <property type="nucleotide sequence ID" value="XM_044862187.1"/>
</dbReference>
<dbReference type="GO" id="GO:0005634">
    <property type="term" value="C:nucleus"/>
    <property type="evidence" value="ECO:0007669"/>
    <property type="project" value="UniProtKB-SubCell"/>
</dbReference>
<feature type="region of interest" description="Disordered" evidence="3">
    <location>
        <begin position="21"/>
        <end position="53"/>
    </location>
</feature>
<proteinExistence type="predicted"/>
<gene>
    <name evidence="4" type="ORF">HRG_03716</name>
</gene>
<accession>A0A9P8N2I7</accession>
<dbReference type="Pfam" id="PF11951">
    <property type="entry name" value="Fungal_trans_2"/>
    <property type="match status" value="1"/>
</dbReference>
<evidence type="ECO:0000256" key="1">
    <source>
        <dbReference type="ARBA" id="ARBA00004123"/>
    </source>
</evidence>
<dbReference type="GO" id="GO:0003700">
    <property type="term" value="F:DNA-binding transcription factor activity"/>
    <property type="evidence" value="ECO:0007669"/>
    <property type="project" value="TreeGrafter"/>
</dbReference>
<dbReference type="OrthoDB" id="4920593at2759"/>
<dbReference type="AlphaFoldDB" id="A0A9P8N2I7"/>
<dbReference type="EMBL" id="JAIZPD010000003">
    <property type="protein sequence ID" value="KAH0965700.1"/>
    <property type="molecule type" value="Genomic_DNA"/>
</dbReference>
<reference evidence="4" key="1">
    <citation type="submission" date="2021-09" db="EMBL/GenBank/DDBJ databases">
        <title>A high-quality genome of the endoparasitic fungus Hirsutella rhossiliensis with a comparison of Hirsutella genomes reveals transposable elements contributing to genome size variation.</title>
        <authorList>
            <person name="Lin R."/>
            <person name="Jiao Y."/>
            <person name="Sun X."/>
            <person name="Ling J."/>
            <person name="Xie B."/>
            <person name="Cheng X."/>
        </authorList>
    </citation>
    <scope>NUCLEOTIDE SEQUENCE</scope>
    <source>
        <strain evidence="4">HR02</strain>
    </source>
</reference>
<sequence length="611" mass="69260">MDDHYRHFLTSVSEVPGYFTSAPEEADLSPDSGISMPARGTPLPDSHQNLEHPGNFPDPVFISSSRPSKGRGLAALSVGADESSVTRRIPYASAARKAIATVSIQTLPLQRDFRVRTYQRTASISGAIWLTNARDGEYGTRRFDRRGHGRGDWSHLPPDFQRHLNYFVANITNYHYSIANDGDEFFTAILPTMAVKHEPLLHAVVGFSAYHAMLQDPDGQLQDFLKYYNGGVTLLLECLKRKEANNVPTLVTILQLATMEEFLGDWVNLMGHQKAAFEIITEIFEPETVMHTAVGRACLNWYSRYDSYVAIMGGFPTELSREWFDCMTEYSQSQVTASPDDLRWRIDDRSARLRSISYDMSMLYARGSRGQISLQDFCREHQRVTRKLHEWRSSWDPALMDPKYLVTDFYYRKPLDPGDIVDPYKPGVLFKPPLFTTTLIAAEWHSIMIMHLSQAANMPPSQLFVKFGEHAFAACQYFESVEFWPSKPKGSMVSLQPCISIAALFLPQDSKHQMWIRRKFACLDILGCIHPTTRRIKMAKVFRDPSCAHWWLPNDEGLTPVLQSIRAFADERNAAAVDAQVDNIREVRHLFAKLEIGAQDDDAAGSKGRSS</sequence>
<protein>
    <submittedName>
        <fullName evidence="4">Fungal specific transcription factor domain-containing protein</fullName>
    </submittedName>
</protein>
<name>A0A9P8N2I7_9HYPO</name>
<dbReference type="Proteomes" id="UP000824596">
    <property type="component" value="Unassembled WGS sequence"/>
</dbReference>
<comment type="caution">
    <text evidence="4">The sequence shown here is derived from an EMBL/GenBank/DDBJ whole genome shotgun (WGS) entry which is preliminary data.</text>
</comment>
<dbReference type="GeneID" id="68352845"/>
<dbReference type="InterPro" id="IPR021858">
    <property type="entry name" value="Fun_TF"/>
</dbReference>